<protein>
    <recommendedName>
        <fullName evidence="3">Ig-like domain-containing protein</fullName>
    </recommendedName>
</protein>
<name>A0ABR1BCJ1_POLSC</name>
<accession>A0ABR1BCJ1</accession>
<dbReference type="PANTHER" id="PTHR21261:SF15">
    <property type="entry name" value="BEATEN PATH IIIA, ISOFORM D-RELATED"/>
    <property type="match status" value="1"/>
</dbReference>
<dbReference type="EMBL" id="JAWJWF010000001">
    <property type="protein sequence ID" value="KAK6640420.1"/>
    <property type="molecule type" value="Genomic_DNA"/>
</dbReference>
<comment type="caution">
    <text evidence="1">The sequence shown here is derived from an EMBL/GenBank/DDBJ whole genome shotgun (WGS) entry which is preliminary data.</text>
</comment>
<sequence length="102" mass="12012">MYTKSRIESLRLLEVKIPQHAVRDQDAHLECKYELRGESLYAVKWYKDGHEFFRYIPKDNPPTQIFELPGVRVNVSFLEVFQSVVSIAESVVFEHNHQSFKA</sequence>
<evidence type="ECO:0000313" key="1">
    <source>
        <dbReference type="EMBL" id="KAK6640420.1"/>
    </source>
</evidence>
<organism evidence="1 2">
    <name type="scientific">Polyplax serrata</name>
    <name type="common">Common mouse louse</name>
    <dbReference type="NCBI Taxonomy" id="468196"/>
    <lineage>
        <taxon>Eukaryota</taxon>
        <taxon>Metazoa</taxon>
        <taxon>Ecdysozoa</taxon>
        <taxon>Arthropoda</taxon>
        <taxon>Hexapoda</taxon>
        <taxon>Insecta</taxon>
        <taxon>Pterygota</taxon>
        <taxon>Neoptera</taxon>
        <taxon>Paraneoptera</taxon>
        <taxon>Psocodea</taxon>
        <taxon>Troctomorpha</taxon>
        <taxon>Phthiraptera</taxon>
        <taxon>Anoplura</taxon>
        <taxon>Polyplacidae</taxon>
        <taxon>Polyplax</taxon>
    </lineage>
</organism>
<keyword evidence="2" id="KW-1185">Reference proteome</keyword>
<evidence type="ECO:0000313" key="2">
    <source>
        <dbReference type="Proteomes" id="UP001359485"/>
    </source>
</evidence>
<evidence type="ECO:0008006" key="3">
    <source>
        <dbReference type="Google" id="ProtNLM"/>
    </source>
</evidence>
<gene>
    <name evidence="1" type="ORF">RUM44_012114</name>
</gene>
<reference evidence="1 2" key="1">
    <citation type="submission" date="2023-09" db="EMBL/GenBank/DDBJ databases">
        <title>Genomes of two closely related lineages of the louse Polyplax serrata with different host specificities.</title>
        <authorList>
            <person name="Martinu J."/>
            <person name="Tarabai H."/>
            <person name="Stefka J."/>
            <person name="Hypsa V."/>
        </authorList>
    </citation>
    <scope>NUCLEOTIDE SEQUENCE [LARGE SCALE GENOMIC DNA]</scope>
    <source>
        <strain evidence="1">98ZLc_SE</strain>
    </source>
</reference>
<proteinExistence type="predicted"/>
<dbReference type="Proteomes" id="UP001359485">
    <property type="component" value="Unassembled WGS sequence"/>
</dbReference>
<dbReference type="PANTHER" id="PTHR21261">
    <property type="entry name" value="BEAT PROTEIN"/>
    <property type="match status" value="1"/>
</dbReference>